<feature type="signal peptide" evidence="2">
    <location>
        <begin position="1"/>
        <end position="19"/>
    </location>
</feature>
<feature type="compositionally biased region" description="Polar residues" evidence="1">
    <location>
        <begin position="151"/>
        <end position="170"/>
    </location>
</feature>
<keyword evidence="2" id="KW-0732">Signal</keyword>
<name>A0ABP8H6Q5_9BURK</name>
<accession>A0ABP8H6Q5</accession>
<feature type="region of interest" description="Disordered" evidence="1">
    <location>
        <begin position="146"/>
        <end position="170"/>
    </location>
</feature>
<dbReference type="RefSeq" id="WP_345250456.1">
    <property type="nucleotide sequence ID" value="NZ_BAABFO010000012.1"/>
</dbReference>
<protein>
    <submittedName>
        <fullName evidence="3">DUF2271 domain-containing protein</fullName>
    </submittedName>
</protein>
<evidence type="ECO:0000313" key="3">
    <source>
        <dbReference type="EMBL" id="GAA4335007.1"/>
    </source>
</evidence>
<dbReference type="PIRSF" id="PIRSF014995">
    <property type="entry name" value="UCP014995"/>
    <property type="match status" value="1"/>
</dbReference>
<dbReference type="InterPro" id="IPR014469">
    <property type="entry name" value="DUF2271"/>
</dbReference>
<dbReference type="Proteomes" id="UP001501671">
    <property type="component" value="Unassembled WGS sequence"/>
</dbReference>
<proteinExistence type="predicted"/>
<evidence type="ECO:0000313" key="4">
    <source>
        <dbReference type="Proteomes" id="UP001501671"/>
    </source>
</evidence>
<keyword evidence="4" id="KW-1185">Reference proteome</keyword>
<sequence>MRVMIPAAVTTLLVGQAQAADLAVKVEIPRLNVAEYHRPYVAVWIEGPDQKVAANLAVWYDVKQRNDEGTKWLKDMRQWWRRTGRELKMPVDGVSGATRPAGEHELSFTEGKAPLGQLPAGDYQLVVEAAREVGGRELLRVPFQWPPKAPATQSAKGETELGSVSVSIKP</sequence>
<feature type="chain" id="PRO_5045472506" evidence="2">
    <location>
        <begin position="20"/>
        <end position="170"/>
    </location>
</feature>
<gene>
    <name evidence="3" type="ORF">GCM10023144_27840</name>
</gene>
<organism evidence="3 4">
    <name type="scientific">Pigmentiphaga soli</name>
    <dbReference type="NCBI Taxonomy" id="1007095"/>
    <lineage>
        <taxon>Bacteria</taxon>
        <taxon>Pseudomonadati</taxon>
        <taxon>Pseudomonadota</taxon>
        <taxon>Betaproteobacteria</taxon>
        <taxon>Burkholderiales</taxon>
        <taxon>Alcaligenaceae</taxon>
        <taxon>Pigmentiphaga</taxon>
    </lineage>
</organism>
<dbReference type="Pfam" id="PF10029">
    <property type="entry name" value="DUF2271"/>
    <property type="match status" value="1"/>
</dbReference>
<evidence type="ECO:0000256" key="1">
    <source>
        <dbReference type="SAM" id="MobiDB-lite"/>
    </source>
</evidence>
<comment type="caution">
    <text evidence="3">The sequence shown here is derived from an EMBL/GenBank/DDBJ whole genome shotgun (WGS) entry which is preliminary data.</text>
</comment>
<dbReference type="EMBL" id="BAABFO010000012">
    <property type="protein sequence ID" value="GAA4335007.1"/>
    <property type="molecule type" value="Genomic_DNA"/>
</dbReference>
<reference evidence="4" key="1">
    <citation type="journal article" date="2019" name="Int. J. Syst. Evol. Microbiol.">
        <title>The Global Catalogue of Microorganisms (GCM) 10K type strain sequencing project: providing services to taxonomists for standard genome sequencing and annotation.</title>
        <authorList>
            <consortium name="The Broad Institute Genomics Platform"/>
            <consortium name="The Broad Institute Genome Sequencing Center for Infectious Disease"/>
            <person name="Wu L."/>
            <person name="Ma J."/>
        </authorList>
    </citation>
    <scope>NUCLEOTIDE SEQUENCE [LARGE SCALE GENOMIC DNA]</scope>
    <source>
        <strain evidence="4">JCM 17666</strain>
    </source>
</reference>
<evidence type="ECO:0000256" key="2">
    <source>
        <dbReference type="SAM" id="SignalP"/>
    </source>
</evidence>